<reference evidence="2" key="1">
    <citation type="submission" date="2018-02" db="EMBL/GenBank/DDBJ databases">
        <title>Rhizophora mucronata_Transcriptome.</title>
        <authorList>
            <person name="Meera S.P."/>
            <person name="Sreeshan A."/>
            <person name="Augustine A."/>
        </authorList>
    </citation>
    <scope>NUCLEOTIDE SEQUENCE</scope>
    <source>
        <tissue evidence="2">Leaf</tissue>
    </source>
</reference>
<name>A0A2P2KSK7_RHIMU</name>
<sequence length="445" mass="49411">MDLKLKGIAWVGNMCQKFETICHEMDNIVSQDAVKYVENQVQAVGENVKRFCTDVVQDLIPPMVDPVKCEVPAVALNRNANIGLDNVVPLENETVNAFSEHHPNESTTPACEDPLEHAESGLAPDNIDSLTDENSDVATEETAAEEKSSAEEVLEPHSSGEGESQEASLLSEFINCNHENTCRFLDEVSPATSLHGEELQSSENVERLCNNFADGFDLNSDASGPLSSLNAFQVGLYEKPILETDVGSSYTSIMTGFPNLSESSLNNLHNTEEPYINPVNVGGSQPEFINIAACPYSSKSAPAIYRKNKGRDMTTAFNNSSLSWESIGSSDDFGYRSDDLTELETVSLSDMVNLEESCVIVDDSMLYEVSRRTRKLRSYKKKIQDAITSRRRLAKEYEQLAIWYGEVDEGHSRDKVQSHLSPSTTVTLEPDPQTHKMHDYEWEFL</sequence>
<protein>
    <submittedName>
        <fullName evidence="2">Uncharacterized protein</fullName>
    </submittedName>
</protein>
<evidence type="ECO:0000256" key="1">
    <source>
        <dbReference type="SAM" id="MobiDB-lite"/>
    </source>
</evidence>
<dbReference type="GO" id="GO:0061908">
    <property type="term" value="C:phagophore"/>
    <property type="evidence" value="ECO:0007669"/>
    <property type="project" value="TreeGrafter"/>
</dbReference>
<dbReference type="GO" id="GO:0005776">
    <property type="term" value="C:autophagosome"/>
    <property type="evidence" value="ECO:0007669"/>
    <property type="project" value="TreeGrafter"/>
</dbReference>
<feature type="compositionally biased region" description="Basic and acidic residues" evidence="1">
    <location>
        <begin position="144"/>
        <end position="160"/>
    </location>
</feature>
<organism evidence="2">
    <name type="scientific">Rhizophora mucronata</name>
    <name type="common">Asiatic mangrove</name>
    <dbReference type="NCBI Taxonomy" id="61149"/>
    <lineage>
        <taxon>Eukaryota</taxon>
        <taxon>Viridiplantae</taxon>
        <taxon>Streptophyta</taxon>
        <taxon>Embryophyta</taxon>
        <taxon>Tracheophyta</taxon>
        <taxon>Spermatophyta</taxon>
        <taxon>Magnoliopsida</taxon>
        <taxon>eudicotyledons</taxon>
        <taxon>Gunneridae</taxon>
        <taxon>Pentapetalae</taxon>
        <taxon>rosids</taxon>
        <taxon>fabids</taxon>
        <taxon>Malpighiales</taxon>
        <taxon>Rhizophoraceae</taxon>
        <taxon>Rhizophora</taxon>
    </lineage>
</organism>
<dbReference type="InterPro" id="IPR053273">
    <property type="entry name" value="CST_Regulator"/>
</dbReference>
<proteinExistence type="predicted"/>
<dbReference type="PANTHER" id="PTHR34659">
    <property type="entry name" value="BNAA05G11610D PROTEIN"/>
    <property type="match status" value="1"/>
</dbReference>
<dbReference type="AlphaFoldDB" id="A0A2P2KSK7"/>
<dbReference type="EMBL" id="GGEC01028231">
    <property type="protein sequence ID" value="MBX08715.1"/>
    <property type="molecule type" value="Transcribed_RNA"/>
</dbReference>
<dbReference type="GO" id="GO:0006950">
    <property type="term" value="P:response to stress"/>
    <property type="evidence" value="ECO:0007669"/>
    <property type="project" value="TreeGrafter"/>
</dbReference>
<feature type="region of interest" description="Disordered" evidence="1">
    <location>
        <begin position="100"/>
        <end position="166"/>
    </location>
</feature>
<feature type="compositionally biased region" description="Acidic residues" evidence="1">
    <location>
        <begin position="130"/>
        <end position="143"/>
    </location>
</feature>
<dbReference type="PANTHER" id="PTHR34659:SF1">
    <property type="entry name" value="PROTEIN EGT2"/>
    <property type="match status" value="1"/>
</dbReference>
<accession>A0A2P2KSK7</accession>
<evidence type="ECO:0000313" key="2">
    <source>
        <dbReference type="EMBL" id="MBX08715.1"/>
    </source>
</evidence>